<reference evidence="1 2" key="1">
    <citation type="submission" date="2011-02" db="EMBL/GenBank/DDBJ databases">
        <title>The Genome Sequence of Sphaeroforma arctica JP610.</title>
        <authorList>
            <consortium name="The Broad Institute Genome Sequencing Platform"/>
            <person name="Russ C."/>
            <person name="Cuomo C."/>
            <person name="Young S.K."/>
            <person name="Zeng Q."/>
            <person name="Gargeya S."/>
            <person name="Alvarado L."/>
            <person name="Berlin A."/>
            <person name="Chapman S.B."/>
            <person name="Chen Z."/>
            <person name="Freedman E."/>
            <person name="Gellesch M."/>
            <person name="Goldberg J."/>
            <person name="Griggs A."/>
            <person name="Gujja S."/>
            <person name="Heilman E."/>
            <person name="Heiman D."/>
            <person name="Howarth C."/>
            <person name="Mehta T."/>
            <person name="Neiman D."/>
            <person name="Pearson M."/>
            <person name="Roberts A."/>
            <person name="Saif S."/>
            <person name="Shea T."/>
            <person name="Shenoy N."/>
            <person name="Sisk P."/>
            <person name="Stolte C."/>
            <person name="Sykes S."/>
            <person name="White J."/>
            <person name="Yandava C."/>
            <person name="Burger G."/>
            <person name="Gray M.W."/>
            <person name="Holland P.W.H."/>
            <person name="King N."/>
            <person name="Lang F.B.F."/>
            <person name="Roger A.J."/>
            <person name="Ruiz-Trillo I."/>
            <person name="Haas B."/>
            <person name="Nusbaum C."/>
            <person name="Birren B."/>
        </authorList>
    </citation>
    <scope>NUCLEOTIDE SEQUENCE [LARGE SCALE GENOMIC DNA]</scope>
    <source>
        <strain evidence="1 2">JP610</strain>
    </source>
</reference>
<keyword evidence="2" id="KW-1185">Reference proteome</keyword>
<dbReference type="EMBL" id="KQ250709">
    <property type="protein sequence ID" value="KNC70594.1"/>
    <property type="molecule type" value="Genomic_DNA"/>
</dbReference>
<evidence type="ECO:0000313" key="1">
    <source>
        <dbReference type="EMBL" id="KNC70594.1"/>
    </source>
</evidence>
<dbReference type="GeneID" id="25917382"/>
<dbReference type="Proteomes" id="UP000054560">
    <property type="component" value="Unassembled WGS sequence"/>
</dbReference>
<protein>
    <submittedName>
        <fullName evidence="1">Uncharacterized protein</fullName>
    </submittedName>
</protein>
<name>A0A0L0F1W6_9EUKA</name>
<dbReference type="RefSeq" id="XP_014144496.1">
    <property type="nucleotide sequence ID" value="XM_014289021.1"/>
</dbReference>
<organism evidence="1 2">
    <name type="scientific">Sphaeroforma arctica JP610</name>
    <dbReference type="NCBI Taxonomy" id="667725"/>
    <lineage>
        <taxon>Eukaryota</taxon>
        <taxon>Ichthyosporea</taxon>
        <taxon>Ichthyophonida</taxon>
        <taxon>Sphaeroforma</taxon>
    </lineage>
</organism>
<proteinExistence type="predicted"/>
<evidence type="ECO:0000313" key="2">
    <source>
        <dbReference type="Proteomes" id="UP000054560"/>
    </source>
</evidence>
<accession>A0A0L0F1W6</accession>
<gene>
    <name evidence="1" type="ORF">SARC_16878</name>
</gene>
<dbReference type="AlphaFoldDB" id="A0A0L0F1W6"/>
<feature type="non-terminal residue" evidence="1">
    <location>
        <position position="1"/>
    </location>
</feature>
<sequence length="71" mass="7745">LFCGQCKTDDACKYRYGDASRTCIASEDVLLNQGDVVLSVETTDSGISSVFQGQPAQIQLKFNQPDEPRSV</sequence>